<feature type="transmembrane region" description="Helical" evidence="6">
    <location>
        <begin position="83"/>
        <end position="101"/>
    </location>
</feature>
<comment type="subcellular location">
    <subcellularLocation>
        <location evidence="1">Membrane</location>
        <topology evidence="1">Multi-pass membrane protein</topology>
    </subcellularLocation>
</comment>
<reference evidence="8" key="1">
    <citation type="submission" date="2024-01" db="EMBL/GenBank/DDBJ databases">
        <title>Unpublished Manusciprt.</title>
        <authorList>
            <person name="Duman M."/>
            <person name="Valdes E.G."/>
            <person name="Ajmi N."/>
            <person name="Altun S."/>
            <person name="Saticioglu I.B."/>
        </authorList>
    </citation>
    <scope>NUCLEOTIDE SEQUENCE</scope>
    <source>
        <strain evidence="8">137P</strain>
    </source>
</reference>
<protein>
    <submittedName>
        <fullName evidence="8">MFS transporter</fullName>
    </submittedName>
</protein>
<dbReference type="SUPFAM" id="SSF103473">
    <property type="entry name" value="MFS general substrate transporter"/>
    <property type="match status" value="1"/>
</dbReference>
<keyword evidence="2" id="KW-0813">Transport</keyword>
<keyword evidence="5 6" id="KW-0472">Membrane</keyword>
<feature type="transmembrane region" description="Helical" evidence="6">
    <location>
        <begin position="363"/>
        <end position="382"/>
    </location>
</feature>
<dbReference type="EMBL" id="JAZDCT010000013">
    <property type="protein sequence ID" value="MEE1888422.1"/>
    <property type="molecule type" value="Genomic_DNA"/>
</dbReference>
<evidence type="ECO:0000259" key="7">
    <source>
        <dbReference type="PROSITE" id="PS50850"/>
    </source>
</evidence>
<name>A0ABU7HBS1_9PSED</name>
<dbReference type="InterPro" id="IPR036259">
    <property type="entry name" value="MFS_trans_sf"/>
</dbReference>
<comment type="caution">
    <text evidence="8">The sequence shown here is derived from an EMBL/GenBank/DDBJ whole genome shotgun (WGS) entry which is preliminary data.</text>
</comment>
<dbReference type="PANTHER" id="PTHR43791">
    <property type="entry name" value="PERMEASE-RELATED"/>
    <property type="match status" value="1"/>
</dbReference>
<sequence>MVKNVEQQVVHKAALGILPLLICLYIVSYLDRVNIGFAALSMNADIGLSASVYGWGAGLFFVGYCLFEVPSNLLMVKFGARRWIARILFTWGAISMCMAFVQGAGSFLLLRFLLGVAEAGFFPAVILYLTLWFPSRYRARIISLFMLSIPVALVLGAPLSTLLLELDGLLGLQGWQWLFIIEGLPGVLLVPVVLRYLPDSPGAAKWLTASEKAWIKRELALDEVVKTRQSTCKASVWQVFCDPRVLILCLVYFCATASNLGLSMFLPQIIKQHGFDGMAVGYISAIPYLAGCVGMIVMGVVSDKALKRKVFLSTAFLMIAGGLSGAALFENISLSVLAMSIGTIGIMGCKGPFWALSGSTVSGVGAAASIALINSVGNLGGFLGPGMVGMAKDWSGSFDSGLYLLSGFALLGLVLVVVFVSEGNGAHTELTCQEEREELA</sequence>
<feature type="transmembrane region" description="Helical" evidence="6">
    <location>
        <begin position="245"/>
        <end position="266"/>
    </location>
</feature>
<feature type="transmembrane region" description="Helical" evidence="6">
    <location>
        <begin position="50"/>
        <end position="71"/>
    </location>
</feature>
<evidence type="ECO:0000256" key="3">
    <source>
        <dbReference type="ARBA" id="ARBA00022692"/>
    </source>
</evidence>
<feature type="transmembrane region" description="Helical" evidence="6">
    <location>
        <begin position="175"/>
        <end position="197"/>
    </location>
</feature>
<feature type="transmembrane region" description="Helical" evidence="6">
    <location>
        <begin position="12"/>
        <end position="30"/>
    </location>
</feature>
<evidence type="ECO:0000313" key="9">
    <source>
        <dbReference type="Proteomes" id="UP001354227"/>
    </source>
</evidence>
<evidence type="ECO:0000256" key="4">
    <source>
        <dbReference type="ARBA" id="ARBA00022989"/>
    </source>
</evidence>
<dbReference type="Gene3D" id="1.20.1250.20">
    <property type="entry name" value="MFS general substrate transporter like domains"/>
    <property type="match status" value="2"/>
</dbReference>
<dbReference type="PROSITE" id="PS50850">
    <property type="entry name" value="MFS"/>
    <property type="match status" value="1"/>
</dbReference>
<dbReference type="Proteomes" id="UP001354227">
    <property type="component" value="Unassembled WGS sequence"/>
</dbReference>
<feature type="transmembrane region" description="Helical" evidence="6">
    <location>
        <begin position="141"/>
        <end position="163"/>
    </location>
</feature>
<evidence type="ECO:0000256" key="6">
    <source>
        <dbReference type="SAM" id="Phobius"/>
    </source>
</evidence>
<feature type="domain" description="Major facilitator superfamily (MFS) profile" evidence="7">
    <location>
        <begin position="17"/>
        <end position="424"/>
    </location>
</feature>
<accession>A0ABU7HBS1</accession>
<feature type="transmembrane region" description="Helical" evidence="6">
    <location>
        <begin position="402"/>
        <end position="420"/>
    </location>
</feature>
<dbReference type="PANTHER" id="PTHR43791:SF36">
    <property type="entry name" value="TRANSPORTER, PUTATIVE (AFU_ORTHOLOGUE AFUA_6G08340)-RELATED"/>
    <property type="match status" value="1"/>
</dbReference>
<proteinExistence type="predicted"/>
<dbReference type="RefSeq" id="WP_330103895.1">
    <property type="nucleotide sequence ID" value="NZ_JAZDCT010000013.1"/>
</dbReference>
<dbReference type="CDD" id="cd17319">
    <property type="entry name" value="MFS_ExuT_GudP_like"/>
    <property type="match status" value="1"/>
</dbReference>
<keyword evidence="9" id="KW-1185">Reference proteome</keyword>
<keyword evidence="4 6" id="KW-1133">Transmembrane helix</keyword>
<feature type="transmembrane region" description="Helical" evidence="6">
    <location>
        <begin position="335"/>
        <end position="356"/>
    </location>
</feature>
<dbReference type="InterPro" id="IPR011701">
    <property type="entry name" value="MFS"/>
</dbReference>
<dbReference type="InterPro" id="IPR020846">
    <property type="entry name" value="MFS_dom"/>
</dbReference>
<feature type="transmembrane region" description="Helical" evidence="6">
    <location>
        <begin position="278"/>
        <end position="298"/>
    </location>
</feature>
<evidence type="ECO:0000313" key="8">
    <source>
        <dbReference type="EMBL" id="MEE1888422.1"/>
    </source>
</evidence>
<keyword evidence="3 6" id="KW-0812">Transmembrane</keyword>
<organism evidence="8 9">
    <name type="scientific">Pseudomonas carassii</name>
    <dbReference type="NCBI Taxonomy" id="3115855"/>
    <lineage>
        <taxon>Bacteria</taxon>
        <taxon>Pseudomonadati</taxon>
        <taxon>Pseudomonadota</taxon>
        <taxon>Gammaproteobacteria</taxon>
        <taxon>Pseudomonadales</taxon>
        <taxon>Pseudomonadaceae</taxon>
        <taxon>Pseudomonas</taxon>
    </lineage>
</organism>
<feature type="transmembrane region" description="Helical" evidence="6">
    <location>
        <begin position="310"/>
        <end position="329"/>
    </location>
</feature>
<gene>
    <name evidence="8" type="ORF">V0R62_12220</name>
</gene>
<evidence type="ECO:0000256" key="5">
    <source>
        <dbReference type="ARBA" id="ARBA00023136"/>
    </source>
</evidence>
<feature type="transmembrane region" description="Helical" evidence="6">
    <location>
        <begin position="107"/>
        <end position="129"/>
    </location>
</feature>
<dbReference type="Pfam" id="PF07690">
    <property type="entry name" value="MFS_1"/>
    <property type="match status" value="1"/>
</dbReference>
<evidence type="ECO:0000256" key="1">
    <source>
        <dbReference type="ARBA" id="ARBA00004141"/>
    </source>
</evidence>
<evidence type="ECO:0000256" key="2">
    <source>
        <dbReference type="ARBA" id="ARBA00022448"/>
    </source>
</evidence>